<organism evidence="1 2">
    <name type="scientific">Paenibacillus aquistagni</name>
    <dbReference type="NCBI Taxonomy" id="1852522"/>
    <lineage>
        <taxon>Bacteria</taxon>
        <taxon>Bacillati</taxon>
        <taxon>Bacillota</taxon>
        <taxon>Bacilli</taxon>
        <taxon>Bacillales</taxon>
        <taxon>Paenibacillaceae</taxon>
        <taxon>Paenibacillus</taxon>
    </lineage>
</organism>
<evidence type="ECO:0000313" key="1">
    <source>
        <dbReference type="EMBL" id="SMG19847.1"/>
    </source>
</evidence>
<reference evidence="1 2" key="1">
    <citation type="submission" date="2017-04" db="EMBL/GenBank/DDBJ databases">
        <authorList>
            <person name="Afonso C.L."/>
            <person name="Miller P.J."/>
            <person name="Scott M.A."/>
            <person name="Spackman E."/>
            <person name="Goraichik I."/>
            <person name="Dimitrov K.M."/>
            <person name="Suarez D.L."/>
            <person name="Swayne D.E."/>
        </authorList>
    </citation>
    <scope>NUCLEOTIDE SEQUENCE [LARGE SCALE GENOMIC DNA]</scope>
    <source>
        <strain evidence="1 2">11</strain>
    </source>
</reference>
<keyword evidence="2" id="KW-1185">Reference proteome</keyword>
<gene>
    <name evidence="1" type="ORF">SAMN06295960_0962</name>
</gene>
<dbReference type="OrthoDB" id="9806473at2"/>
<dbReference type="AlphaFoldDB" id="A0A1X7IY96"/>
<dbReference type="PANTHER" id="PTHR33990">
    <property type="entry name" value="PROTEIN YJDN-RELATED"/>
    <property type="match status" value="1"/>
</dbReference>
<proteinExistence type="predicted"/>
<dbReference type="RefSeq" id="WP_085493163.1">
    <property type="nucleotide sequence ID" value="NZ_FXAZ01000001.1"/>
</dbReference>
<dbReference type="EMBL" id="FXAZ01000001">
    <property type="protein sequence ID" value="SMG19847.1"/>
    <property type="molecule type" value="Genomic_DNA"/>
</dbReference>
<evidence type="ECO:0000313" key="2">
    <source>
        <dbReference type="Proteomes" id="UP000193834"/>
    </source>
</evidence>
<dbReference type="Gene3D" id="3.10.180.10">
    <property type="entry name" value="2,3-Dihydroxybiphenyl 1,2-Dioxygenase, domain 1"/>
    <property type="match status" value="1"/>
</dbReference>
<dbReference type="InterPro" id="IPR029068">
    <property type="entry name" value="Glyas_Bleomycin-R_OHBP_Dase"/>
</dbReference>
<accession>A0A1X7IY96</accession>
<dbReference type="Proteomes" id="UP000193834">
    <property type="component" value="Unassembled WGS sequence"/>
</dbReference>
<name>A0A1X7IY96_9BACL</name>
<dbReference type="PANTHER" id="PTHR33990:SF1">
    <property type="entry name" value="PROTEIN YJDN"/>
    <property type="match status" value="1"/>
</dbReference>
<sequence>MLVPQLYLNGSCSEAIELYKKAFGSEVDNIMYDPEQESGKFVIHAEMHILGTRLMLSDHGGTLESSADSTMEIVAQFSNEQSLRAAYQIIKVESKTITPIGSIFFSPCFVSFIDKFGVRWCFMV</sequence>
<dbReference type="STRING" id="1852522.SAMN06295960_0962"/>
<protein>
    <submittedName>
        <fullName evidence="1">PhnB protein</fullName>
    </submittedName>
</protein>
<dbReference type="SUPFAM" id="SSF54593">
    <property type="entry name" value="Glyoxalase/Bleomycin resistance protein/Dihydroxybiphenyl dioxygenase"/>
    <property type="match status" value="1"/>
</dbReference>